<dbReference type="EMBL" id="JAGDYL010000023">
    <property type="protein sequence ID" value="MBO1806051.1"/>
    <property type="molecule type" value="Genomic_DNA"/>
</dbReference>
<feature type="domain" description="HEPN/Toprim N-terminal" evidence="1">
    <location>
        <begin position="1"/>
        <end position="186"/>
    </location>
</feature>
<evidence type="ECO:0000313" key="2">
    <source>
        <dbReference type="EMBL" id="MBO1806051.1"/>
    </source>
</evidence>
<reference evidence="2" key="1">
    <citation type="submission" date="2021-03" db="EMBL/GenBank/DDBJ databases">
        <title>Leucobacter chromiisoli sp. nov., isolated from chromium-containing soil of chemical plant.</title>
        <authorList>
            <person name="Xu Z."/>
        </authorList>
    </citation>
    <scope>NUCLEOTIDE SEQUENCE</scope>
    <source>
        <strain evidence="2">A2</strain>
    </source>
</reference>
<sequence length="292" mass="33419">MGTMISLSLNGIDIDYGKNRYWTNHHWLFPPNSITNAVYRYADEVTEVKPAFQVALDEARFRLCHLGYSLHETKTKFERSVARWNRTAELNLTFNEFRDTLTGLDFASLTPAGMEAYGYDFRDLVIERLAGWDADGALLEDFIKEHLDFTLLLRCLAECSDNRQMILRWHHQDLVDSGWATVEDLTEVDREVSIINHTMLIGRLQDYSGAYFVEDFDRWLEAKGVARNTPYSKLEKSGAAKAVTMTLPGAVRNMIHHPENPHNALSDDDLRDSIECLLRVVRHLPTGLPGIT</sequence>
<proteinExistence type="predicted"/>
<dbReference type="Proteomes" id="UP000664398">
    <property type="component" value="Unassembled WGS sequence"/>
</dbReference>
<dbReference type="AlphaFoldDB" id="A0A939LX46"/>
<evidence type="ECO:0000259" key="1">
    <source>
        <dbReference type="Pfam" id="PF18871"/>
    </source>
</evidence>
<evidence type="ECO:0000313" key="3">
    <source>
        <dbReference type="Proteomes" id="UP000664398"/>
    </source>
</evidence>
<name>A0A939LX46_9MICO</name>
<dbReference type="RefSeq" id="WP_208046519.1">
    <property type="nucleotide sequence ID" value="NZ_JAGDYL010000023.1"/>
</dbReference>
<comment type="caution">
    <text evidence="2">The sequence shown here is derived from an EMBL/GenBank/DDBJ whole genome shotgun (WGS) entry which is preliminary data.</text>
</comment>
<keyword evidence="3" id="KW-1185">Reference proteome</keyword>
<dbReference type="InterPro" id="IPR041487">
    <property type="entry name" value="HEPN/Toprim-NTD1"/>
</dbReference>
<protein>
    <recommendedName>
        <fullName evidence="1">HEPN/Toprim N-terminal domain-containing protein</fullName>
    </recommendedName>
</protein>
<gene>
    <name evidence="2" type="ORF">J4H91_12105</name>
</gene>
<accession>A0A939LX46</accession>
<dbReference type="Pfam" id="PF18871">
    <property type="entry name" value="HEPN_Toprim_N"/>
    <property type="match status" value="1"/>
</dbReference>
<organism evidence="2 3">
    <name type="scientific">Leucobacter ruminantium</name>
    <dbReference type="NCBI Taxonomy" id="1289170"/>
    <lineage>
        <taxon>Bacteria</taxon>
        <taxon>Bacillati</taxon>
        <taxon>Actinomycetota</taxon>
        <taxon>Actinomycetes</taxon>
        <taxon>Micrococcales</taxon>
        <taxon>Microbacteriaceae</taxon>
        <taxon>Leucobacter</taxon>
    </lineage>
</organism>